<dbReference type="EMBL" id="FOQY01000004">
    <property type="protein sequence ID" value="SFI59589.1"/>
    <property type="molecule type" value="Genomic_DNA"/>
</dbReference>
<dbReference type="PANTHER" id="PTHR30458">
    <property type="entry name" value="PHENYLACETIC ACID DEGRADATION PROTEIN PAA"/>
    <property type="match status" value="1"/>
</dbReference>
<dbReference type="RefSeq" id="WP_177244989.1">
    <property type="nucleotide sequence ID" value="NZ_FOQY01000004.1"/>
</dbReference>
<dbReference type="Pfam" id="PF05138">
    <property type="entry name" value="PaaA_PaaC"/>
    <property type="match status" value="1"/>
</dbReference>
<protein>
    <submittedName>
        <fullName evidence="1">Ring-1,2-phenylacetyl-CoA epoxidase subunit PaaA</fullName>
    </submittedName>
</protein>
<dbReference type="InterPro" id="IPR012347">
    <property type="entry name" value="Ferritin-like"/>
</dbReference>
<keyword evidence="2" id="KW-1185">Reference proteome</keyword>
<dbReference type="InterPro" id="IPR052703">
    <property type="entry name" value="Aromatic_CoA_ox/epox"/>
</dbReference>
<dbReference type="GO" id="GO:0010124">
    <property type="term" value="P:phenylacetate catabolic process"/>
    <property type="evidence" value="ECO:0007669"/>
    <property type="project" value="InterPro"/>
</dbReference>
<dbReference type="Gene3D" id="1.20.1260.10">
    <property type="match status" value="1"/>
</dbReference>
<dbReference type="GO" id="GO:0005829">
    <property type="term" value="C:cytosol"/>
    <property type="evidence" value="ECO:0007669"/>
    <property type="project" value="TreeGrafter"/>
</dbReference>
<evidence type="ECO:0000313" key="1">
    <source>
        <dbReference type="EMBL" id="SFI59589.1"/>
    </source>
</evidence>
<dbReference type="Proteomes" id="UP000199111">
    <property type="component" value="Unassembled WGS sequence"/>
</dbReference>
<sequence>MSDTLGVLMNQVVSGPAEARALGDEYITAVGKIVNSHVRNEAAGAAIFDEPSIALAPTPREKWLACRMAMEEYGHHLKFNKLAADLGVEDPYARSPLSVFEYEVGSWTEYVMTKAIVDLAEVVLMEDLSHCSYLPLRKLCRSLMPEERFHVGFGTTTARQLAADPAKRDDVRRAAHELITTTLPFFGRSDSRNNEVFRRWGIKRMTNDECRAEFVRRTRALLEDELGLDHPEVDVRWHGTSS</sequence>
<dbReference type="InterPro" id="IPR009078">
    <property type="entry name" value="Ferritin-like_SF"/>
</dbReference>
<dbReference type="AlphaFoldDB" id="A0A1I3JH77"/>
<proteinExistence type="predicted"/>
<name>A0A1I3JH77_9ACTN</name>
<evidence type="ECO:0000313" key="2">
    <source>
        <dbReference type="Proteomes" id="UP000199111"/>
    </source>
</evidence>
<accession>A0A1I3JH77</accession>
<gene>
    <name evidence="1" type="ORF">SAMN05216275_10423</name>
</gene>
<organism evidence="1 2">
    <name type="scientific">Streptosporangium canum</name>
    <dbReference type="NCBI Taxonomy" id="324952"/>
    <lineage>
        <taxon>Bacteria</taxon>
        <taxon>Bacillati</taxon>
        <taxon>Actinomycetota</taxon>
        <taxon>Actinomycetes</taxon>
        <taxon>Streptosporangiales</taxon>
        <taxon>Streptosporangiaceae</taxon>
        <taxon>Streptosporangium</taxon>
    </lineage>
</organism>
<dbReference type="GeneID" id="96297212"/>
<reference evidence="2" key="1">
    <citation type="submission" date="2016-10" db="EMBL/GenBank/DDBJ databases">
        <authorList>
            <person name="Varghese N."/>
            <person name="Submissions S."/>
        </authorList>
    </citation>
    <scope>NUCLEOTIDE SEQUENCE [LARGE SCALE GENOMIC DNA]</scope>
    <source>
        <strain evidence="2">CGMCC 4.2126</strain>
    </source>
</reference>
<dbReference type="PANTHER" id="PTHR30458:SF0">
    <property type="entry name" value="1,2-PHENYLACETYL-COA EPOXIDASE, SUBUNIT C"/>
    <property type="match status" value="1"/>
</dbReference>
<dbReference type="SUPFAM" id="SSF47240">
    <property type="entry name" value="Ferritin-like"/>
    <property type="match status" value="1"/>
</dbReference>
<dbReference type="InterPro" id="IPR007814">
    <property type="entry name" value="PaaA_PaaC"/>
</dbReference>